<dbReference type="PANTHER" id="PTHR13439">
    <property type="entry name" value="CT120 PROTEIN"/>
    <property type="match status" value="1"/>
</dbReference>
<keyword evidence="3 6" id="KW-1133">Transmembrane helix</keyword>
<feature type="transmembrane region" description="Helical" evidence="6">
    <location>
        <begin position="53"/>
        <end position="71"/>
    </location>
</feature>
<dbReference type="PANTHER" id="PTHR13439:SF4">
    <property type="entry name" value="TLC DOMAIN-CONTAINING PROTEIN"/>
    <property type="match status" value="1"/>
</dbReference>
<feature type="transmembrane region" description="Helical" evidence="6">
    <location>
        <begin position="91"/>
        <end position="108"/>
    </location>
</feature>
<dbReference type="Pfam" id="PF03798">
    <property type="entry name" value="TRAM_LAG1_CLN8"/>
    <property type="match status" value="1"/>
</dbReference>
<feature type="transmembrane region" description="Helical" evidence="6">
    <location>
        <begin position="212"/>
        <end position="237"/>
    </location>
</feature>
<accession>A0ABD3V7W5</accession>
<evidence type="ECO:0000313" key="9">
    <source>
        <dbReference type="Proteomes" id="UP001634394"/>
    </source>
</evidence>
<evidence type="ECO:0000313" key="8">
    <source>
        <dbReference type="EMBL" id="KAL3856868.1"/>
    </source>
</evidence>
<evidence type="ECO:0000256" key="1">
    <source>
        <dbReference type="ARBA" id="ARBA00004141"/>
    </source>
</evidence>
<evidence type="ECO:0000256" key="2">
    <source>
        <dbReference type="ARBA" id="ARBA00022692"/>
    </source>
</evidence>
<proteinExistence type="predicted"/>
<dbReference type="GO" id="GO:0016020">
    <property type="term" value="C:membrane"/>
    <property type="evidence" value="ECO:0007669"/>
    <property type="project" value="UniProtKB-SubCell"/>
</dbReference>
<feature type="transmembrane region" description="Helical" evidence="6">
    <location>
        <begin position="182"/>
        <end position="200"/>
    </location>
</feature>
<feature type="domain" description="TLC" evidence="7">
    <location>
        <begin position="48"/>
        <end position="245"/>
    </location>
</feature>
<keyword evidence="9" id="KW-1185">Reference proteome</keyword>
<evidence type="ECO:0000256" key="6">
    <source>
        <dbReference type="SAM" id="Phobius"/>
    </source>
</evidence>
<dbReference type="Proteomes" id="UP001634394">
    <property type="component" value="Unassembled WGS sequence"/>
</dbReference>
<evidence type="ECO:0000256" key="4">
    <source>
        <dbReference type="ARBA" id="ARBA00023136"/>
    </source>
</evidence>
<keyword evidence="2 5" id="KW-0812">Transmembrane</keyword>
<evidence type="ECO:0000256" key="3">
    <source>
        <dbReference type="ARBA" id="ARBA00022989"/>
    </source>
</evidence>
<dbReference type="EMBL" id="JBJQND010000013">
    <property type="protein sequence ID" value="KAL3856868.1"/>
    <property type="molecule type" value="Genomic_DNA"/>
</dbReference>
<dbReference type="AlphaFoldDB" id="A0ABD3V7W5"/>
<dbReference type="PROSITE" id="PS50922">
    <property type="entry name" value="TLC"/>
    <property type="match status" value="1"/>
</dbReference>
<dbReference type="SMART" id="SM00724">
    <property type="entry name" value="TLC"/>
    <property type="match status" value="1"/>
</dbReference>
<reference evidence="8 9" key="1">
    <citation type="submission" date="2024-11" db="EMBL/GenBank/DDBJ databases">
        <title>Chromosome-level genome assembly of the freshwater bivalve Anodonta woodiana.</title>
        <authorList>
            <person name="Chen X."/>
        </authorList>
    </citation>
    <scope>NUCLEOTIDE SEQUENCE [LARGE SCALE GENOMIC DNA]</scope>
    <source>
        <strain evidence="8">MN2024</strain>
        <tissue evidence="8">Gills</tissue>
    </source>
</reference>
<organism evidence="8 9">
    <name type="scientific">Sinanodonta woodiana</name>
    <name type="common">Chinese pond mussel</name>
    <name type="synonym">Anodonta woodiana</name>
    <dbReference type="NCBI Taxonomy" id="1069815"/>
    <lineage>
        <taxon>Eukaryota</taxon>
        <taxon>Metazoa</taxon>
        <taxon>Spiralia</taxon>
        <taxon>Lophotrochozoa</taxon>
        <taxon>Mollusca</taxon>
        <taxon>Bivalvia</taxon>
        <taxon>Autobranchia</taxon>
        <taxon>Heteroconchia</taxon>
        <taxon>Palaeoheterodonta</taxon>
        <taxon>Unionida</taxon>
        <taxon>Unionoidea</taxon>
        <taxon>Unionidae</taxon>
        <taxon>Unioninae</taxon>
        <taxon>Sinanodonta</taxon>
    </lineage>
</organism>
<evidence type="ECO:0000256" key="5">
    <source>
        <dbReference type="PROSITE-ProRule" id="PRU00205"/>
    </source>
</evidence>
<comment type="subcellular location">
    <subcellularLocation>
        <location evidence="1">Membrane</location>
        <topology evidence="1">Multi-pass membrane protein</topology>
    </subcellularLocation>
</comment>
<keyword evidence="4 5" id="KW-0472">Membrane</keyword>
<comment type="caution">
    <text evidence="8">The sequence shown here is derived from an EMBL/GenBank/DDBJ whole genome shotgun (WGS) entry which is preliminary data.</text>
</comment>
<dbReference type="InterPro" id="IPR006634">
    <property type="entry name" value="TLC-dom"/>
</dbReference>
<protein>
    <recommendedName>
        <fullName evidence="7">TLC domain-containing protein</fullName>
    </recommendedName>
</protein>
<sequence length="258" mass="29355">MSADKLVEEIWPDEVSGAKYGFFVVGLSALFFALLSRVSLLTKPKVATNEWRWKNISISFVHSCITGTWAVCCFYQKPEMAEDLIKTSTPLGHTLISVSVGYFVYDVVDMLIYQRTRQTYELLLHHAVIIICFAVAIVTKLYVGYAVVALLVELNSIFLHMRQLLQICGFQKDDHFYRLNSIVNLGTFVGCRIATLAWMTRWIVINKNLIPLVFYSLGSVGLAVTTVMNIILFYRLLRSDFLKKRELQTMGQAATKDD</sequence>
<gene>
    <name evidence="8" type="ORF">ACJMK2_011579</name>
</gene>
<dbReference type="InterPro" id="IPR050846">
    <property type="entry name" value="TLCD"/>
</dbReference>
<evidence type="ECO:0000259" key="7">
    <source>
        <dbReference type="PROSITE" id="PS50922"/>
    </source>
</evidence>
<name>A0ABD3V7W5_SINWO</name>
<feature type="transmembrane region" description="Helical" evidence="6">
    <location>
        <begin position="20"/>
        <end position="41"/>
    </location>
</feature>